<evidence type="ECO:0000256" key="2">
    <source>
        <dbReference type="ARBA" id="ARBA00022454"/>
    </source>
</evidence>
<evidence type="ECO:0000313" key="6">
    <source>
        <dbReference type="WBParaSite" id="Hba_20538"/>
    </source>
</evidence>
<accession>A0A1I7XS19</accession>
<sequence length="93" mass="10109">MRSGITVQEVIEGLPTRNGSFSGGTVLLCKTFQFYFLVHIPIDSLYSSASYYNHVPLSGVTVVHGGVLPNIPSCIVAQENCWRRGINVLHSAS</sequence>
<evidence type="ECO:0000256" key="3">
    <source>
        <dbReference type="ARBA" id="ARBA00023269"/>
    </source>
</evidence>
<name>A0A1I7XS19_HETBA</name>
<proteinExistence type="predicted"/>
<organism evidence="5 6">
    <name type="scientific">Heterorhabditis bacteriophora</name>
    <name type="common">Entomopathogenic nematode worm</name>
    <dbReference type="NCBI Taxonomy" id="37862"/>
    <lineage>
        <taxon>Eukaryota</taxon>
        <taxon>Metazoa</taxon>
        <taxon>Ecdysozoa</taxon>
        <taxon>Nematoda</taxon>
        <taxon>Chromadorea</taxon>
        <taxon>Rhabditida</taxon>
        <taxon>Rhabditina</taxon>
        <taxon>Rhabditomorpha</taxon>
        <taxon>Strongyloidea</taxon>
        <taxon>Heterorhabditidae</taxon>
        <taxon>Heterorhabditis</taxon>
    </lineage>
</organism>
<reference evidence="6" key="1">
    <citation type="submission" date="2016-11" db="UniProtKB">
        <authorList>
            <consortium name="WormBaseParasite"/>
        </authorList>
    </citation>
    <scope>IDENTIFICATION</scope>
</reference>
<dbReference type="WBParaSite" id="Hba_20538">
    <property type="protein sequence ID" value="Hba_20538"/>
    <property type="gene ID" value="Hba_20538"/>
</dbReference>
<keyword evidence="2" id="KW-0158">Chromosome</keyword>
<keyword evidence="3" id="KW-0238">DNA-binding</keyword>
<dbReference type="Proteomes" id="UP000095283">
    <property type="component" value="Unplaced"/>
</dbReference>
<evidence type="ECO:0000256" key="1">
    <source>
        <dbReference type="ARBA" id="ARBA00004286"/>
    </source>
</evidence>
<evidence type="ECO:0000259" key="4">
    <source>
        <dbReference type="Pfam" id="PF16211"/>
    </source>
</evidence>
<comment type="subcellular location">
    <subcellularLocation>
        <location evidence="1">Chromosome</location>
    </subcellularLocation>
</comment>
<keyword evidence="3" id="KW-0544">Nucleosome core</keyword>
<keyword evidence="5" id="KW-1185">Reference proteome</keyword>
<feature type="domain" description="Histone H2A C-terminal" evidence="4">
    <location>
        <begin position="57"/>
        <end position="74"/>
    </location>
</feature>
<dbReference type="AlphaFoldDB" id="A0A1I7XS19"/>
<dbReference type="Pfam" id="PF16211">
    <property type="entry name" value="Histone_H2A_C"/>
    <property type="match status" value="1"/>
</dbReference>
<evidence type="ECO:0000313" key="5">
    <source>
        <dbReference type="Proteomes" id="UP000095283"/>
    </source>
</evidence>
<dbReference type="InterPro" id="IPR032454">
    <property type="entry name" value="Histone_H2A_C"/>
</dbReference>
<protein>
    <submittedName>
        <fullName evidence="6">Histone_H2A_C domain-containing protein</fullName>
    </submittedName>
</protein>
<dbReference type="GO" id="GO:0000786">
    <property type="term" value="C:nucleosome"/>
    <property type="evidence" value="ECO:0007669"/>
    <property type="project" value="UniProtKB-KW"/>
</dbReference>